<dbReference type="STRING" id="266779.Meso_1532"/>
<gene>
    <name evidence="3" type="ordered locus">Meso_1532</name>
</gene>
<dbReference type="InterPro" id="IPR023393">
    <property type="entry name" value="START-like_dom_sf"/>
</dbReference>
<name>Q11I47_CHESB</name>
<proteinExistence type="inferred from homology"/>
<dbReference type="SUPFAM" id="SSF55961">
    <property type="entry name" value="Bet v1-like"/>
    <property type="match status" value="1"/>
</dbReference>
<reference evidence="3" key="1">
    <citation type="submission" date="2006-06" db="EMBL/GenBank/DDBJ databases">
        <title>Complete sequence of chromosome of Chelativorans sp. BNC1.</title>
        <authorList>
            <consortium name="US DOE Joint Genome Institute"/>
            <person name="Copeland A."/>
            <person name="Lucas S."/>
            <person name="Lapidus A."/>
            <person name="Barry K."/>
            <person name="Detter J.C."/>
            <person name="Glavina del Rio T."/>
            <person name="Hammon N."/>
            <person name="Israni S."/>
            <person name="Dalin E."/>
            <person name="Tice H."/>
            <person name="Pitluck S."/>
            <person name="Chertkov O."/>
            <person name="Brettin T."/>
            <person name="Bruce D."/>
            <person name="Han C."/>
            <person name="Tapia R."/>
            <person name="Gilna P."/>
            <person name="Schmutz J."/>
            <person name="Larimer F."/>
            <person name="Land M."/>
            <person name="Hauser L."/>
            <person name="Kyrpides N."/>
            <person name="Mikhailova N."/>
            <person name="Richardson P."/>
        </authorList>
    </citation>
    <scope>NUCLEOTIDE SEQUENCE</scope>
    <source>
        <strain evidence="3">BNC1</strain>
    </source>
</reference>
<dbReference type="Gene3D" id="3.30.530.20">
    <property type="match status" value="1"/>
</dbReference>
<protein>
    <recommendedName>
        <fullName evidence="2">Activator of Hsp90 ATPase homologue 1/2-like C-terminal domain-containing protein</fullName>
    </recommendedName>
</protein>
<dbReference type="AlphaFoldDB" id="Q11I47"/>
<evidence type="ECO:0000256" key="1">
    <source>
        <dbReference type="ARBA" id="ARBA00006817"/>
    </source>
</evidence>
<feature type="domain" description="Activator of Hsp90 ATPase homologue 1/2-like C-terminal" evidence="2">
    <location>
        <begin position="19"/>
        <end position="100"/>
    </location>
</feature>
<dbReference type="InterPro" id="IPR013538">
    <property type="entry name" value="ASHA1/2-like_C"/>
</dbReference>
<evidence type="ECO:0000313" key="3">
    <source>
        <dbReference type="EMBL" id="ABG62928.1"/>
    </source>
</evidence>
<dbReference type="KEGG" id="mes:Meso_1532"/>
<dbReference type="eggNOG" id="COG3832">
    <property type="taxonomic scope" value="Bacteria"/>
</dbReference>
<sequence length="120" mass="13411">MDEVRTKPDEVVVECEMETSPEKLWRALTEEAFLSDWLDASPSDGGLEGPSYRLIEAEPYSRVSYAWHDPDHPEAPPMVTIELKRLPAGRTWFRLTHGPLAIVKPVMAANANNPPLAMAV</sequence>
<dbReference type="EMBL" id="CP000390">
    <property type="protein sequence ID" value="ABG62928.1"/>
    <property type="molecule type" value="Genomic_DNA"/>
</dbReference>
<evidence type="ECO:0000259" key="2">
    <source>
        <dbReference type="Pfam" id="PF08327"/>
    </source>
</evidence>
<accession>Q11I47</accession>
<organism evidence="3">
    <name type="scientific">Chelativorans sp. (strain BNC1)</name>
    <dbReference type="NCBI Taxonomy" id="266779"/>
    <lineage>
        <taxon>Bacteria</taxon>
        <taxon>Pseudomonadati</taxon>
        <taxon>Pseudomonadota</taxon>
        <taxon>Alphaproteobacteria</taxon>
        <taxon>Hyphomicrobiales</taxon>
        <taxon>Phyllobacteriaceae</taxon>
        <taxon>Chelativorans</taxon>
    </lineage>
</organism>
<dbReference type="HOGENOM" id="CLU_2045502_0_0_5"/>
<dbReference type="CDD" id="cd07814">
    <property type="entry name" value="SRPBCC_CalC_Aha1-like"/>
    <property type="match status" value="1"/>
</dbReference>
<comment type="similarity">
    <text evidence="1">Belongs to the AHA1 family.</text>
</comment>
<dbReference type="Pfam" id="PF08327">
    <property type="entry name" value="AHSA1"/>
    <property type="match status" value="1"/>
</dbReference>